<evidence type="ECO:0000259" key="1">
    <source>
        <dbReference type="Pfam" id="PF01464"/>
    </source>
</evidence>
<accession>A0A806KQB1</accession>
<protein>
    <recommendedName>
        <fullName evidence="1">Transglycosylase SLT domain-containing protein</fullName>
    </recommendedName>
</protein>
<reference evidence="2" key="1">
    <citation type="submission" date="2012-03" db="EMBL/GenBank/DDBJ databases">
        <title>Functional metagenomics reveals considerable lignocellulase gene clusters in the gut microbiome of a wood-feeding higher termite.</title>
        <authorList>
            <person name="Liu N."/>
        </authorList>
    </citation>
    <scope>NUCLEOTIDE SEQUENCE</scope>
</reference>
<dbReference type="InterPro" id="IPR023346">
    <property type="entry name" value="Lysozyme-like_dom_sf"/>
</dbReference>
<dbReference type="EMBL" id="JQ844219">
    <property type="protein sequence ID" value="AGS53019.1"/>
    <property type="molecule type" value="Genomic_DNA"/>
</dbReference>
<proteinExistence type="predicted"/>
<dbReference type="InterPro" id="IPR008258">
    <property type="entry name" value="Transglycosylase_SLT_dom_1"/>
</dbReference>
<sequence>MPKIVIESDPGDIQLRFLLTVNEKLNDPILEYFRVPDYREQVIGFFSDICPNVEIVRAILNNADKFDVPPALAFALSWEESRFNPNAVNVFNRDGSIDRGLFQLNNRSFPNIELNVFFDIDSNAYYGIAHLRHCLDSGGSVVSALAMYNAGAGRVRSSGTPEVTLDYISRILENQRKIEGRFNVRLVKEDEPQIVEAILIEEPVEIHPFYFTGGTLLGLKPKHIYSSW</sequence>
<name>A0A806KQB1_9BACT</name>
<evidence type="ECO:0000313" key="2">
    <source>
        <dbReference type="EMBL" id="AGS53019.1"/>
    </source>
</evidence>
<dbReference type="SUPFAM" id="SSF53955">
    <property type="entry name" value="Lysozyme-like"/>
    <property type="match status" value="1"/>
</dbReference>
<dbReference type="Gene3D" id="1.10.530.10">
    <property type="match status" value="1"/>
</dbReference>
<dbReference type="Pfam" id="PF01464">
    <property type="entry name" value="SLT"/>
    <property type="match status" value="1"/>
</dbReference>
<dbReference type="CDD" id="cd00254">
    <property type="entry name" value="LT-like"/>
    <property type="match status" value="1"/>
</dbReference>
<dbReference type="AlphaFoldDB" id="A0A806KQB1"/>
<organism evidence="2">
    <name type="scientific">uncultured bacterium contig00031</name>
    <dbReference type="NCBI Taxonomy" id="1181520"/>
    <lineage>
        <taxon>Bacteria</taxon>
        <taxon>environmental samples</taxon>
    </lineage>
</organism>
<feature type="domain" description="Transglycosylase SLT" evidence="1">
    <location>
        <begin position="59"/>
        <end position="158"/>
    </location>
</feature>